<dbReference type="RefSeq" id="WP_087414931.1">
    <property type="nucleotide sequence ID" value="NZ_NFKL01000009.1"/>
</dbReference>
<evidence type="ECO:0000256" key="1">
    <source>
        <dbReference type="SAM" id="MobiDB-lite"/>
    </source>
</evidence>
<dbReference type="PROSITE" id="PS51257">
    <property type="entry name" value="PROKAR_LIPOPROTEIN"/>
    <property type="match status" value="1"/>
</dbReference>
<dbReference type="PANTHER" id="PTHR30024">
    <property type="entry name" value="ALIPHATIC SULFONATES-BINDING PROTEIN-RELATED"/>
    <property type="match status" value="1"/>
</dbReference>
<dbReference type="Gene3D" id="3.40.190.10">
    <property type="entry name" value="Periplasmic binding protein-like II"/>
    <property type="match status" value="2"/>
</dbReference>
<dbReference type="Pfam" id="PF09084">
    <property type="entry name" value="NMT1"/>
    <property type="match status" value="1"/>
</dbReference>
<dbReference type="SUPFAM" id="SSF53850">
    <property type="entry name" value="Periplasmic binding protein-like II"/>
    <property type="match status" value="1"/>
</dbReference>
<dbReference type="InterPro" id="IPR027024">
    <property type="entry name" value="UCP027386_ABC_sbc_TM0202"/>
</dbReference>
<dbReference type="InterPro" id="IPR015168">
    <property type="entry name" value="SsuA/THI5"/>
</dbReference>
<organism evidence="4 5">
    <name type="scientific">Butyricicoccus pullicaecorum</name>
    <dbReference type="NCBI Taxonomy" id="501571"/>
    <lineage>
        <taxon>Bacteria</taxon>
        <taxon>Bacillati</taxon>
        <taxon>Bacillota</taxon>
        <taxon>Clostridia</taxon>
        <taxon>Eubacteriales</taxon>
        <taxon>Butyricicoccaceae</taxon>
        <taxon>Butyricicoccus</taxon>
    </lineage>
</organism>
<evidence type="ECO:0000313" key="5">
    <source>
        <dbReference type="Proteomes" id="UP000195326"/>
    </source>
</evidence>
<comment type="caution">
    <text evidence="4">The sequence shown here is derived from an EMBL/GenBank/DDBJ whole genome shotgun (WGS) entry which is preliminary data.</text>
</comment>
<evidence type="ECO:0000259" key="3">
    <source>
        <dbReference type="Pfam" id="PF09084"/>
    </source>
</evidence>
<name>A0A1Y4LP00_9FIRM</name>
<feature type="domain" description="SsuA/THI5-like" evidence="3">
    <location>
        <begin position="111"/>
        <end position="275"/>
    </location>
</feature>
<dbReference type="Proteomes" id="UP000195326">
    <property type="component" value="Unassembled WGS sequence"/>
</dbReference>
<evidence type="ECO:0000313" key="4">
    <source>
        <dbReference type="EMBL" id="OUP58415.1"/>
    </source>
</evidence>
<dbReference type="AlphaFoldDB" id="A0A1Y4LP00"/>
<feature type="compositionally biased region" description="Polar residues" evidence="1">
    <location>
        <begin position="28"/>
        <end position="43"/>
    </location>
</feature>
<sequence length="339" mass="36628">MKRTLASILASAMMLFALAGCAGGNAPADSTNQNDTAEESSQAAEPITISVGVPTAPPALPVLHMMEELLLGENVTIDLNVWNAPEELLAMVQGGEHDLYAFPLTVISTLYNKGLDVRLMNVNTWGVTYFMTTDPNFTTWSDLEGKTVYIPLQSSPPDALTQYFMSEAGLTVGENVQVVYASTAEVAALLASGEAEYATLIEPQVTSAMVQNENVRRALSFETEWQRSTGTDTMIPNAGFGTTQTFLDANPELAAQFQAAYEESVQWVLDHPTEAAALAEEYLDMNAAVVEAAIPNMGLTFKSAQDAKEELDTFYNLLYNFEPSMIGGELPDEGLFYAG</sequence>
<dbReference type="PANTHER" id="PTHR30024:SF46">
    <property type="entry name" value="ABC TRANSPORTER, SUBSTRATE-BINDING LIPOPROTEIN"/>
    <property type="match status" value="1"/>
</dbReference>
<feature type="region of interest" description="Disordered" evidence="1">
    <location>
        <begin position="27"/>
        <end position="46"/>
    </location>
</feature>
<evidence type="ECO:0000256" key="2">
    <source>
        <dbReference type="SAM" id="SignalP"/>
    </source>
</evidence>
<feature type="chain" id="PRO_5039500061" description="SsuA/THI5-like domain-containing protein" evidence="2">
    <location>
        <begin position="20"/>
        <end position="339"/>
    </location>
</feature>
<keyword evidence="2" id="KW-0732">Signal</keyword>
<dbReference type="EMBL" id="NFKL01000009">
    <property type="protein sequence ID" value="OUP58415.1"/>
    <property type="molecule type" value="Genomic_DNA"/>
</dbReference>
<proteinExistence type="predicted"/>
<reference evidence="5" key="1">
    <citation type="submission" date="2017-04" db="EMBL/GenBank/DDBJ databases">
        <title>Function of individual gut microbiota members based on whole genome sequencing of pure cultures obtained from chicken caecum.</title>
        <authorList>
            <person name="Medvecky M."/>
            <person name="Cejkova D."/>
            <person name="Polansky O."/>
            <person name="Karasova D."/>
            <person name="Kubasova T."/>
            <person name="Cizek A."/>
            <person name="Rychlik I."/>
        </authorList>
    </citation>
    <scope>NUCLEOTIDE SEQUENCE [LARGE SCALE GENOMIC DNA]</scope>
    <source>
        <strain evidence="5">An179</strain>
    </source>
</reference>
<gene>
    <name evidence="4" type="ORF">B5F15_07425</name>
</gene>
<accession>A0A1Y4LP00</accession>
<protein>
    <recommendedName>
        <fullName evidence="3">SsuA/THI5-like domain-containing protein</fullName>
    </recommendedName>
</protein>
<dbReference type="PIRSF" id="PIRSF027386">
    <property type="entry name" value="UCP027386_ABC_sbc_TM0202"/>
    <property type="match status" value="1"/>
</dbReference>
<feature type="signal peptide" evidence="2">
    <location>
        <begin position="1"/>
        <end position="19"/>
    </location>
</feature>